<dbReference type="PANTHER" id="PTHR33119:SF1">
    <property type="entry name" value="FE2OG DIOXYGENASE DOMAIN-CONTAINING PROTEIN"/>
    <property type="match status" value="1"/>
</dbReference>
<evidence type="ECO:0000259" key="2">
    <source>
        <dbReference type="Pfam" id="PF21666"/>
    </source>
</evidence>
<accession>A0A9W8ISH3</accession>
<reference evidence="3" key="1">
    <citation type="submission" date="2022-06" db="EMBL/GenBank/DDBJ databases">
        <title>Genome Sequence of Candolleomyces eurysporus.</title>
        <authorList>
            <person name="Buettner E."/>
        </authorList>
    </citation>
    <scope>NUCLEOTIDE SEQUENCE</scope>
    <source>
        <strain evidence="3">VTCC 930004</strain>
    </source>
</reference>
<dbReference type="Pfam" id="PF14033">
    <property type="entry name" value="DUF4246"/>
    <property type="match status" value="1"/>
</dbReference>
<feature type="domain" description="DUF4246" evidence="1">
    <location>
        <begin position="117"/>
        <end position="528"/>
    </location>
</feature>
<gene>
    <name evidence="3" type="ORF">H1R20_g15372</name>
</gene>
<comment type="caution">
    <text evidence="3">The sequence shown here is derived from an EMBL/GenBank/DDBJ whole genome shotgun (WGS) entry which is preliminary data.</text>
</comment>
<evidence type="ECO:0000313" key="3">
    <source>
        <dbReference type="EMBL" id="KAJ2921722.1"/>
    </source>
</evidence>
<feature type="non-terminal residue" evidence="3">
    <location>
        <position position="1"/>
    </location>
</feature>
<dbReference type="PANTHER" id="PTHR33119">
    <property type="entry name" value="IFI3P"/>
    <property type="match status" value="1"/>
</dbReference>
<name>A0A9W8ISH3_9AGAR</name>
<dbReference type="InterPro" id="IPR049207">
    <property type="entry name" value="DUF4246_N"/>
</dbReference>
<dbReference type="InterPro" id="IPR049192">
    <property type="entry name" value="DUF4246_C"/>
</dbReference>
<dbReference type="InterPro" id="IPR025340">
    <property type="entry name" value="DUF4246"/>
</dbReference>
<keyword evidence="4" id="KW-1185">Reference proteome</keyword>
<evidence type="ECO:0000313" key="4">
    <source>
        <dbReference type="Proteomes" id="UP001140091"/>
    </source>
</evidence>
<dbReference type="EMBL" id="JANBPK010001557">
    <property type="protein sequence ID" value="KAJ2921722.1"/>
    <property type="molecule type" value="Genomic_DNA"/>
</dbReference>
<dbReference type="AlphaFoldDB" id="A0A9W8ISH3"/>
<sequence length="604" mass="69194">MLPWTVPTTSLALSCDFTSSKIKYLPGYGRHLNLFPLPHDPGYRGEPLRNGLELDLMDGRLKGARLPILRVKELEMLRFMNYITDIPQWSTTIQDPAVLRGWKTDAMTANDFKGMTERMVDWCFEELRQLATRFDKDVFGVIPVYNGGVVKSDKAVLRQTREGLVRAVKILEDVPTKDKDWQPDSFYKVVNLLDPGLSPLVYGRTKILGIGEDVLTMENCIAKCGMGSLIPVPSEHSRLGRTRNGEVVNTYSSKFQWLPCNVDIGTGTAKILTYINNLHPQYHANLYRMIEDVISAAIPLWDATLAPLADFNYVPTRRINKRREKFWQDRSKQTPAKHAAMQAEFTPANKPFSFSLIERYGRKGIPLQIIVRMESVELTPKKSKYSGGKWHLEGQMNEHIVATAVYDYSTENIMPSNISFRQRWKDGVLEDELTQIMADDAEFPLGWYKTYRVNQYQPQIQWVGSVEMKQGRLISYPNILQNKVEPVTLQNIQQPGHRKMLILHLVDPNVRIISTAEVPWQRFSTWCEEVTEGVIKPGLRQRARVGLHRLPAELLELVFQEIEPSPITMKEAKDTRTELIKERTQLVSEYTKVFGSMSESSSPF</sequence>
<proteinExistence type="predicted"/>
<dbReference type="Pfam" id="PF21666">
    <property type="entry name" value="DUF4246_N"/>
    <property type="match status" value="1"/>
</dbReference>
<feature type="domain" description="DUF4246" evidence="2">
    <location>
        <begin position="25"/>
        <end position="104"/>
    </location>
</feature>
<dbReference type="OrthoDB" id="415532at2759"/>
<evidence type="ECO:0000259" key="1">
    <source>
        <dbReference type="Pfam" id="PF14033"/>
    </source>
</evidence>
<organism evidence="3 4">
    <name type="scientific">Candolleomyces eurysporus</name>
    <dbReference type="NCBI Taxonomy" id="2828524"/>
    <lineage>
        <taxon>Eukaryota</taxon>
        <taxon>Fungi</taxon>
        <taxon>Dikarya</taxon>
        <taxon>Basidiomycota</taxon>
        <taxon>Agaricomycotina</taxon>
        <taxon>Agaricomycetes</taxon>
        <taxon>Agaricomycetidae</taxon>
        <taxon>Agaricales</taxon>
        <taxon>Agaricineae</taxon>
        <taxon>Psathyrellaceae</taxon>
        <taxon>Candolleomyces</taxon>
    </lineage>
</organism>
<dbReference type="Proteomes" id="UP001140091">
    <property type="component" value="Unassembled WGS sequence"/>
</dbReference>
<protein>
    <submittedName>
        <fullName evidence="3">Uncharacterized protein</fullName>
    </submittedName>
</protein>